<dbReference type="PANTHER" id="PTHR10584">
    <property type="entry name" value="SUGAR KINASE"/>
    <property type="match status" value="1"/>
</dbReference>
<protein>
    <submittedName>
        <fullName evidence="4">Ribokinase</fullName>
        <ecNumber evidence="4">2.7.1.15</ecNumber>
    </submittedName>
</protein>
<comment type="caution">
    <text evidence="4">The sequence shown here is derived from an EMBL/GenBank/DDBJ whole genome shotgun (WGS) entry which is preliminary data.</text>
</comment>
<sequence>MSIRDRDEVNQNTWPTIAKEFLLRDVNNVGVMLDSKGSVYATQDESGHCPAFDVRVKDTTGAKDTFTGAYASEYVRQKTVGKWDIRSAVIRANKAAAITVQSV</sequence>
<dbReference type="Proteomes" id="UP001152130">
    <property type="component" value="Unassembled WGS sequence"/>
</dbReference>
<feature type="domain" description="Carbohydrate kinase PfkB" evidence="3">
    <location>
        <begin position="24"/>
        <end position="102"/>
    </location>
</feature>
<keyword evidence="1 4" id="KW-0808">Transferase</keyword>
<organism evidence="4 5">
    <name type="scientific">Fusarium irregulare</name>
    <dbReference type="NCBI Taxonomy" id="2494466"/>
    <lineage>
        <taxon>Eukaryota</taxon>
        <taxon>Fungi</taxon>
        <taxon>Dikarya</taxon>
        <taxon>Ascomycota</taxon>
        <taxon>Pezizomycotina</taxon>
        <taxon>Sordariomycetes</taxon>
        <taxon>Hypocreomycetidae</taxon>
        <taxon>Hypocreales</taxon>
        <taxon>Nectriaceae</taxon>
        <taxon>Fusarium</taxon>
        <taxon>Fusarium incarnatum-equiseti species complex</taxon>
    </lineage>
</organism>
<evidence type="ECO:0000256" key="1">
    <source>
        <dbReference type="ARBA" id="ARBA00022679"/>
    </source>
</evidence>
<dbReference type="EC" id="2.7.1.15" evidence="4"/>
<dbReference type="InterPro" id="IPR011611">
    <property type="entry name" value="PfkB_dom"/>
</dbReference>
<dbReference type="Pfam" id="PF00294">
    <property type="entry name" value="PfkB"/>
    <property type="match status" value="1"/>
</dbReference>
<evidence type="ECO:0000313" key="5">
    <source>
        <dbReference type="Proteomes" id="UP001152130"/>
    </source>
</evidence>
<proteinExistence type="predicted"/>
<keyword evidence="2" id="KW-0418">Kinase</keyword>
<accession>A0A9W8UEX3</accession>
<evidence type="ECO:0000259" key="3">
    <source>
        <dbReference type="Pfam" id="PF00294"/>
    </source>
</evidence>
<evidence type="ECO:0000256" key="2">
    <source>
        <dbReference type="ARBA" id="ARBA00022777"/>
    </source>
</evidence>
<dbReference type="SUPFAM" id="SSF53613">
    <property type="entry name" value="Ribokinase-like"/>
    <property type="match status" value="1"/>
</dbReference>
<dbReference type="PANTHER" id="PTHR10584:SF166">
    <property type="entry name" value="RIBOKINASE"/>
    <property type="match status" value="1"/>
</dbReference>
<name>A0A9W8UEX3_9HYPO</name>
<dbReference type="GO" id="GO:0004747">
    <property type="term" value="F:ribokinase activity"/>
    <property type="evidence" value="ECO:0007669"/>
    <property type="project" value="UniProtKB-EC"/>
</dbReference>
<keyword evidence="5" id="KW-1185">Reference proteome</keyword>
<dbReference type="AlphaFoldDB" id="A0A9W8UEX3"/>
<dbReference type="InterPro" id="IPR029056">
    <property type="entry name" value="Ribokinase-like"/>
</dbReference>
<reference evidence="4" key="1">
    <citation type="submission" date="2022-10" db="EMBL/GenBank/DDBJ databases">
        <title>Fusarium specimens isolated from Avocado Roots.</title>
        <authorList>
            <person name="Stajich J."/>
            <person name="Roper C."/>
            <person name="Heimlech-Rivalta G."/>
        </authorList>
    </citation>
    <scope>NUCLEOTIDE SEQUENCE</scope>
    <source>
        <strain evidence="4">CF00143</strain>
    </source>
</reference>
<dbReference type="EMBL" id="JAPDHF010000002">
    <property type="protein sequence ID" value="KAJ4022744.1"/>
    <property type="molecule type" value="Genomic_DNA"/>
</dbReference>
<gene>
    <name evidence="4" type="primary">RBK1_1</name>
    <name evidence="4" type="ORF">NW766_001791</name>
</gene>
<evidence type="ECO:0000313" key="4">
    <source>
        <dbReference type="EMBL" id="KAJ4022744.1"/>
    </source>
</evidence>
<dbReference type="Gene3D" id="3.40.1190.20">
    <property type="match status" value="1"/>
</dbReference>